<dbReference type="OrthoDB" id="9790209at2"/>
<proteinExistence type="inferred from homology"/>
<dbReference type="InterPro" id="IPR010656">
    <property type="entry name" value="DctM"/>
</dbReference>
<dbReference type="EMBL" id="FWFW01000001">
    <property type="protein sequence ID" value="SLN16192.1"/>
    <property type="molecule type" value="Genomic_DNA"/>
</dbReference>
<feature type="transmembrane region" description="Helical" evidence="7">
    <location>
        <begin position="98"/>
        <end position="123"/>
    </location>
</feature>
<dbReference type="RefSeq" id="WP_085847232.1">
    <property type="nucleotide sequence ID" value="NZ_FNZV01000001.1"/>
</dbReference>
<comment type="function">
    <text evidence="7">Part of the tripartite ATP-independent periplasmic (TRAP) transport system.</text>
</comment>
<dbReference type="Pfam" id="PF06808">
    <property type="entry name" value="DctM"/>
    <property type="match status" value="1"/>
</dbReference>
<evidence type="ECO:0000256" key="5">
    <source>
        <dbReference type="ARBA" id="ARBA00022989"/>
    </source>
</evidence>
<keyword evidence="2" id="KW-1003">Cell membrane</keyword>
<keyword evidence="6 7" id="KW-0472">Membrane</keyword>
<dbReference type="AlphaFoldDB" id="A0A1Y5RFA7"/>
<comment type="subcellular location">
    <subcellularLocation>
        <location evidence="1 7">Cell inner membrane</location>
        <topology evidence="1 7">Multi-pass membrane protein</topology>
    </subcellularLocation>
</comment>
<evidence type="ECO:0000256" key="7">
    <source>
        <dbReference type="RuleBase" id="RU369079"/>
    </source>
</evidence>
<keyword evidence="4 7" id="KW-0812">Transmembrane</keyword>
<protein>
    <recommendedName>
        <fullName evidence="7">TRAP transporter large permease protein</fullName>
    </recommendedName>
</protein>
<keyword evidence="3 7" id="KW-0997">Cell inner membrane</keyword>
<feature type="transmembrane region" description="Helical" evidence="7">
    <location>
        <begin position="313"/>
        <end position="343"/>
    </location>
</feature>
<keyword evidence="5 7" id="KW-1133">Transmembrane helix</keyword>
<dbReference type="NCBIfam" id="TIGR00786">
    <property type="entry name" value="dctM"/>
    <property type="match status" value="1"/>
</dbReference>
<dbReference type="PIRSF" id="PIRSF006066">
    <property type="entry name" value="HI0050"/>
    <property type="match status" value="1"/>
</dbReference>
<evidence type="ECO:0000313" key="10">
    <source>
        <dbReference type="Proteomes" id="UP000193307"/>
    </source>
</evidence>
<accession>A0A1Y5RFA7</accession>
<feature type="transmembrane region" description="Helical" evidence="7">
    <location>
        <begin position="135"/>
        <end position="162"/>
    </location>
</feature>
<feature type="transmembrane region" description="Helical" evidence="7">
    <location>
        <begin position="47"/>
        <end position="69"/>
    </location>
</feature>
<feature type="transmembrane region" description="Helical" evidence="7">
    <location>
        <begin position="168"/>
        <end position="196"/>
    </location>
</feature>
<comment type="similarity">
    <text evidence="7">Belongs to the TRAP transporter large permease family.</text>
</comment>
<feature type="transmembrane region" description="Helical" evidence="7">
    <location>
        <begin position="355"/>
        <end position="381"/>
    </location>
</feature>
<feature type="transmembrane region" description="Helical" evidence="7">
    <location>
        <begin position="217"/>
        <end position="235"/>
    </location>
</feature>
<feature type="transmembrane region" description="Helical" evidence="7">
    <location>
        <begin position="393"/>
        <end position="413"/>
    </location>
</feature>
<evidence type="ECO:0000256" key="2">
    <source>
        <dbReference type="ARBA" id="ARBA00022475"/>
    </source>
</evidence>
<gene>
    <name evidence="9" type="primary">siaT_5</name>
    <name evidence="9" type="ORF">PAM7971_00324</name>
</gene>
<feature type="transmembrane region" description="Helical" evidence="7">
    <location>
        <begin position="271"/>
        <end position="293"/>
    </location>
</feature>
<evidence type="ECO:0000259" key="8">
    <source>
        <dbReference type="Pfam" id="PF06808"/>
    </source>
</evidence>
<dbReference type="Proteomes" id="UP000193307">
    <property type="component" value="Unassembled WGS sequence"/>
</dbReference>
<evidence type="ECO:0000256" key="4">
    <source>
        <dbReference type="ARBA" id="ARBA00022692"/>
    </source>
</evidence>
<organism evidence="9 10">
    <name type="scientific">Pacificibacter marinus</name>
    <dbReference type="NCBI Taxonomy" id="658057"/>
    <lineage>
        <taxon>Bacteria</taxon>
        <taxon>Pseudomonadati</taxon>
        <taxon>Pseudomonadota</taxon>
        <taxon>Alphaproteobacteria</taxon>
        <taxon>Rhodobacterales</taxon>
        <taxon>Roseobacteraceae</taxon>
        <taxon>Pacificibacter</taxon>
    </lineage>
</organism>
<feature type="transmembrane region" description="Helical" evidence="7">
    <location>
        <begin position="241"/>
        <end position="259"/>
    </location>
</feature>
<dbReference type="GO" id="GO:0005886">
    <property type="term" value="C:plasma membrane"/>
    <property type="evidence" value="ECO:0007669"/>
    <property type="project" value="UniProtKB-SubCell"/>
</dbReference>
<dbReference type="PANTHER" id="PTHR33362:SF2">
    <property type="entry name" value="TRAP TRANSPORTER LARGE PERMEASE PROTEIN"/>
    <property type="match status" value="1"/>
</dbReference>
<evidence type="ECO:0000256" key="3">
    <source>
        <dbReference type="ARBA" id="ARBA00022519"/>
    </source>
</evidence>
<dbReference type="GO" id="GO:0022857">
    <property type="term" value="F:transmembrane transporter activity"/>
    <property type="evidence" value="ECO:0007669"/>
    <property type="project" value="UniProtKB-UniRule"/>
</dbReference>
<sequence>MSPLVVLILFFFILIALRVNIGFALILSSAAVLLMEDLPLISVANQMFAGIDSFTLLAVPFFMLLGRILNAGSITNRLLEVADTTVGHVRGGLGHVNVFVSMIFASLSGSAAADTASVGSILIPAMKKAGYPAPFAAALTAASSTLGVIIPPSIILIIYGAFGNVSIGALFVGGIVPGILVALSMMLYTYLLAIYYGYPSNPFPGVRVAARVVKRGAAPLLIPVIVLGGIVGGVFTPTEGAIAAVLWALFLSTVIYRDITLRQMPGILKAAVVDFAIPMFTVAGAGIFGWLIAYLGASQIVVDFILGVTQEPFLIMLMLIGFLLLVGMVLNPISATLIFLPIIQALGNTAGIDPIHMGVLSTIILSVGLVTPPYGICLLIASQIAGASLGRCMLAVAPICLLTISIAILSLWFPGIVLGLPKLLVPEFFPGG</sequence>
<evidence type="ECO:0000256" key="6">
    <source>
        <dbReference type="ARBA" id="ARBA00023136"/>
    </source>
</evidence>
<feature type="transmembrane region" description="Helical" evidence="7">
    <location>
        <begin position="6"/>
        <end position="35"/>
    </location>
</feature>
<keyword evidence="10" id="KW-1185">Reference proteome</keyword>
<name>A0A1Y5RFA7_9RHOB</name>
<dbReference type="STRING" id="658057.SAMN04488032_101326"/>
<reference evidence="9 10" key="1">
    <citation type="submission" date="2017-03" db="EMBL/GenBank/DDBJ databases">
        <authorList>
            <person name="Afonso C.L."/>
            <person name="Miller P.J."/>
            <person name="Scott M.A."/>
            <person name="Spackman E."/>
            <person name="Goraichik I."/>
            <person name="Dimitrov K.M."/>
            <person name="Suarez D.L."/>
            <person name="Swayne D.E."/>
        </authorList>
    </citation>
    <scope>NUCLEOTIDE SEQUENCE [LARGE SCALE GENOMIC DNA]</scope>
    <source>
        <strain evidence="9 10">CECT 7971</strain>
    </source>
</reference>
<dbReference type="InterPro" id="IPR004681">
    <property type="entry name" value="TRAP_DctM"/>
</dbReference>
<feature type="domain" description="TRAP C4-dicarboxylate transport system permease DctM subunit" evidence="8">
    <location>
        <begin position="9"/>
        <end position="416"/>
    </location>
</feature>
<comment type="subunit">
    <text evidence="7">The complex comprises the extracytoplasmic solute receptor protein and the two transmembrane proteins.</text>
</comment>
<evidence type="ECO:0000313" key="9">
    <source>
        <dbReference type="EMBL" id="SLN16192.1"/>
    </source>
</evidence>
<keyword evidence="7" id="KW-0813">Transport</keyword>
<dbReference type="PANTHER" id="PTHR33362">
    <property type="entry name" value="SIALIC ACID TRAP TRANSPORTER PERMEASE PROTEIN SIAT-RELATED"/>
    <property type="match status" value="1"/>
</dbReference>
<evidence type="ECO:0000256" key="1">
    <source>
        <dbReference type="ARBA" id="ARBA00004429"/>
    </source>
</evidence>